<feature type="region of interest" description="Disordered" evidence="1">
    <location>
        <begin position="205"/>
        <end position="237"/>
    </location>
</feature>
<gene>
    <name evidence="2" type="ORF">PV04_04424</name>
</gene>
<dbReference type="HOGENOM" id="CLU_069181_0_0_1"/>
<evidence type="ECO:0000313" key="2">
    <source>
        <dbReference type="EMBL" id="KIW68482.1"/>
    </source>
</evidence>
<keyword evidence="3" id="KW-1185">Reference proteome</keyword>
<evidence type="ECO:0000313" key="3">
    <source>
        <dbReference type="Proteomes" id="UP000054266"/>
    </source>
</evidence>
<dbReference type="STRING" id="5601.A0A0D2E2G3"/>
<dbReference type="EMBL" id="KN846958">
    <property type="protein sequence ID" value="KIW68482.1"/>
    <property type="molecule type" value="Genomic_DNA"/>
</dbReference>
<dbReference type="Proteomes" id="UP000054266">
    <property type="component" value="Unassembled WGS sequence"/>
</dbReference>
<accession>A0A0D2E2G3</accession>
<reference evidence="2 3" key="1">
    <citation type="submission" date="2015-01" db="EMBL/GenBank/DDBJ databases">
        <title>The Genome Sequence of Capronia semiimmersa CBS27337.</title>
        <authorList>
            <consortium name="The Broad Institute Genomics Platform"/>
            <person name="Cuomo C."/>
            <person name="de Hoog S."/>
            <person name="Gorbushina A."/>
            <person name="Stielow B."/>
            <person name="Teixiera M."/>
            <person name="Abouelleil A."/>
            <person name="Chapman S.B."/>
            <person name="Priest M."/>
            <person name="Young S.K."/>
            <person name="Wortman J."/>
            <person name="Nusbaum C."/>
            <person name="Birren B."/>
        </authorList>
    </citation>
    <scope>NUCLEOTIDE SEQUENCE [LARGE SCALE GENOMIC DNA]</scope>
    <source>
        <strain evidence="2 3">CBS 27337</strain>
    </source>
</reference>
<organism evidence="2 3">
    <name type="scientific">Phialophora macrospora</name>
    <dbReference type="NCBI Taxonomy" id="1851006"/>
    <lineage>
        <taxon>Eukaryota</taxon>
        <taxon>Fungi</taxon>
        <taxon>Dikarya</taxon>
        <taxon>Ascomycota</taxon>
        <taxon>Pezizomycotina</taxon>
        <taxon>Eurotiomycetes</taxon>
        <taxon>Chaetothyriomycetidae</taxon>
        <taxon>Chaetothyriales</taxon>
        <taxon>Herpotrichiellaceae</taxon>
        <taxon>Phialophora</taxon>
    </lineage>
</organism>
<evidence type="ECO:0000256" key="1">
    <source>
        <dbReference type="SAM" id="MobiDB-lite"/>
    </source>
</evidence>
<dbReference type="AlphaFoldDB" id="A0A0D2E2G3"/>
<proteinExistence type="predicted"/>
<name>A0A0D2E2G3_9EURO</name>
<feature type="compositionally biased region" description="Polar residues" evidence="1">
    <location>
        <begin position="219"/>
        <end position="232"/>
    </location>
</feature>
<protein>
    <submittedName>
        <fullName evidence="2">Uncharacterized protein</fullName>
    </submittedName>
</protein>
<sequence length="266" mass="29622">MAPSLASKALQATGVLTFFGVASFTVWTKHSHFSAPAAFNPSTDPLFQSEWVRKFNPGNHAATYDECVRRIGLQKIKPELVEDARNGGSKLLEEFVRGVWGGPGYTVQRLYLQRKYRNDTTTAHQLWTVPQLTSSDYAPDTQITDHFVVLAKTPTSVLIRCGDSPLKNPDAPRQSDGLFEMCATVNPDEGYAEFRLKSIFYSGDQSWGGEKGERKQIEGTGSSDGGSENTGVETWANRGPMQGTMWYAHKLYTKLWMESALSRVKR</sequence>